<dbReference type="EMBL" id="KZ989173">
    <property type="protein sequence ID" value="RKP27650.1"/>
    <property type="molecule type" value="Genomic_DNA"/>
</dbReference>
<feature type="region of interest" description="Disordered" evidence="7">
    <location>
        <begin position="892"/>
        <end position="911"/>
    </location>
</feature>
<dbReference type="PROSITE" id="PS50082">
    <property type="entry name" value="WD_REPEATS_2"/>
    <property type="match status" value="1"/>
</dbReference>
<name>A0A4P9Z7G3_9FUNG</name>
<evidence type="ECO:0000313" key="11">
    <source>
        <dbReference type="Proteomes" id="UP000278143"/>
    </source>
</evidence>
<keyword evidence="3" id="KW-0963">Cytoplasm</keyword>
<protein>
    <submittedName>
        <fullName evidence="10">Uncharacterized protein</fullName>
    </submittedName>
</protein>
<comment type="subcellular location">
    <subcellularLocation>
        <location evidence="1">Cytoplasm</location>
        <location evidence="1">P-body</location>
    </subcellularLocation>
</comment>
<reference evidence="10" key="1">
    <citation type="submission" date="2018-07" db="EMBL/GenBank/DDBJ databases">
        <title>Leveraging single-cell genomics to expand the Fungal Tree of Life.</title>
        <authorList>
            <consortium name="DOE Joint Genome Institute"/>
            <person name="Ahrendt S.R."/>
            <person name="Quandt C.A."/>
            <person name="Ciobanu D."/>
            <person name="Clum A."/>
            <person name="Salamov A."/>
            <person name="Andreopoulos B."/>
            <person name="Cheng J.-F."/>
            <person name="Woyke T."/>
            <person name="Pelin A."/>
            <person name="Henrissat B."/>
            <person name="Reynolds N."/>
            <person name="Benny G.L."/>
            <person name="Smith M.E."/>
            <person name="James T.Y."/>
            <person name="Grigoriev I.V."/>
        </authorList>
    </citation>
    <scope>NUCLEOTIDE SEQUENCE</scope>
    <source>
        <strain evidence="10">Benny S71-1</strain>
    </source>
</reference>
<dbReference type="GO" id="GO:0000932">
    <property type="term" value="C:P-body"/>
    <property type="evidence" value="ECO:0007669"/>
    <property type="project" value="UniProtKB-SubCell"/>
</dbReference>
<dbReference type="InterPro" id="IPR045152">
    <property type="entry name" value="EDC4-like"/>
</dbReference>
<keyword evidence="4 6" id="KW-0853">WD repeat</keyword>
<feature type="compositionally biased region" description="Gly residues" evidence="7">
    <location>
        <begin position="299"/>
        <end position="317"/>
    </location>
</feature>
<accession>A0A4P9Z7G3</accession>
<sequence length="1188" mass="126409">MDPSTSPEQPAASSLTLLDLLRGTPKSDSASSSAPAYSAPPDAVMHTASLLEVLHQSTISTERLATDTATATAASVSADESTGTPTGTRVDEASTAELKSVLFRGLGLDSGIKSDGEEQTSSSHHHHHQHQQHSMVSAPLPETALPSMVLPVAMVDEAAAAPIATVVTMPTTAEQLERSLSGGRTSAQPSTAQATSGTTETAANDEATTTPEPDKAPAPLFTYVNPFDLLSKSKRAASGTSTATPSTTAEPTSANSEPSVQSGYGVSSALFPPPMSAASGNGGGGGGGGGGTLNVAGQDGAGGEGSGGGGGGEGVDGGVQPIQRHHSPMMVGSLHDSPEHTARLAREQHAREFVKGVPNGVRLSGGNARINVASSNLSMMAAQDLEVTTITLMPTEAQLYTGNIIAATKTLFAYATKGGRFRVLHQLYGTRALIPGHEHCILDMAFFNALQGNYDPHRLATVGIDHRLCVWEFDEPHPTKRADEIPSRIILELDGAPANVNEPRFRRAVWHPSNPDILACTADRGHLLIFNLQVMLAGKESPHVVEGDHNVGAIQLKGHPIVDLCFSADGNEIITASEDGTVRLWHITEADGSCVGVFTPCDGQPVTAVKFVENIIDGHISDAHRCIIVASDQNRVIKLLSHDGTQCIQQLVFAHDGPGEPVDFFNVINYDTITKTLIVANSYRESLYCVHIRLDDAPQWVYLVEFPLEYPIVSLALAPDCAEEADTFALCCIQTGAVQRFHVPFRTVLPRRWERCQMADERANARRTAIEPTRSASIESHGKGKTPKTATATTSGGSARSMPSPSQLPHAALGKAAGKLMETNAMIRDHPAFRSPLLKPRTESSEADTGATVTVAQLRSLEDNVVSRMGKLLNKELLKRVGDRGDQWRGCRAGAEGDVDQHAQGADPAGDHRRLAARHGAYDAGVRARCHATGMAAIARVHTQHAAIEHGPPSTHTMTNDLKQVLMPPRPVFAGQASPSSVPSAPQSAVPVAVAATPTAPEPAAAAAAAPHNVEEALVKALGSKQPAMLELLMQQLNPTAVFPAHQPTTLSQPIVLALLHQLGLDMQQCALPQQQQRFVWIQNALNHLNIKVGLCMHTILLLLILITIIDHRSQDSIISEHCSRLLPELEERVKRAYYAMVVELGVSHPAMAVPNAVLRRLGQLVQACNQLWPNQQQHQQQHQHHLA</sequence>
<evidence type="ECO:0000256" key="3">
    <source>
        <dbReference type="ARBA" id="ARBA00022490"/>
    </source>
</evidence>
<dbReference type="InterPro" id="IPR036322">
    <property type="entry name" value="WD40_repeat_dom_sf"/>
</dbReference>
<feature type="compositionally biased region" description="Gly residues" evidence="7">
    <location>
        <begin position="280"/>
        <end position="292"/>
    </location>
</feature>
<evidence type="ECO:0000259" key="9">
    <source>
        <dbReference type="Pfam" id="PF21289"/>
    </source>
</evidence>
<evidence type="ECO:0000256" key="7">
    <source>
        <dbReference type="SAM" id="MobiDB-lite"/>
    </source>
</evidence>
<evidence type="ECO:0000256" key="2">
    <source>
        <dbReference type="ARBA" id="ARBA00009639"/>
    </source>
</evidence>
<evidence type="ECO:0000256" key="1">
    <source>
        <dbReference type="ARBA" id="ARBA00004201"/>
    </source>
</evidence>
<comment type="similarity">
    <text evidence="2">Belongs to the WD repeat EDC4 family.</text>
</comment>
<feature type="region of interest" description="Disordered" evidence="7">
    <location>
        <begin position="22"/>
        <end position="41"/>
    </location>
</feature>
<dbReference type="SUPFAM" id="SSF50978">
    <property type="entry name" value="WD40 repeat-like"/>
    <property type="match status" value="1"/>
</dbReference>
<feature type="compositionally biased region" description="Low complexity" evidence="7">
    <location>
        <begin position="787"/>
        <end position="801"/>
    </location>
</feature>
<keyword evidence="11" id="KW-1185">Reference proteome</keyword>
<keyword evidence="5" id="KW-0677">Repeat</keyword>
<dbReference type="PANTHER" id="PTHR15598">
    <property type="entry name" value="ENHANCER OF MRNA-DECAPPING PROTEIN 4"/>
    <property type="match status" value="1"/>
</dbReference>
<dbReference type="Proteomes" id="UP000278143">
    <property type="component" value="Unassembled WGS sequence"/>
</dbReference>
<feature type="domain" description="Enhancer of mRNA-decapping protein 4 C-terminal" evidence="9">
    <location>
        <begin position="1012"/>
        <end position="1091"/>
    </location>
</feature>
<evidence type="ECO:0000259" key="8">
    <source>
        <dbReference type="Pfam" id="PF16529"/>
    </source>
</evidence>
<feature type="region of interest" description="Disordered" evidence="7">
    <location>
        <begin position="762"/>
        <end position="810"/>
    </location>
</feature>
<feature type="compositionally biased region" description="Low complexity" evidence="7">
    <location>
        <begin position="27"/>
        <end position="41"/>
    </location>
</feature>
<dbReference type="GO" id="GO:0031087">
    <property type="term" value="P:deadenylation-independent decapping of nuclear-transcribed mRNA"/>
    <property type="evidence" value="ECO:0007669"/>
    <property type="project" value="InterPro"/>
</dbReference>
<evidence type="ECO:0000256" key="5">
    <source>
        <dbReference type="ARBA" id="ARBA00022737"/>
    </source>
</evidence>
<organism evidence="10 11">
    <name type="scientific">Syncephalis pseudoplumigaleata</name>
    <dbReference type="NCBI Taxonomy" id="1712513"/>
    <lineage>
        <taxon>Eukaryota</taxon>
        <taxon>Fungi</taxon>
        <taxon>Fungi incertae sedis</taxon>
        <taxon>Zoopagomycota</taxon>
        <taxon>Zoopagomycotina</taxon>
        <taxon>Zoopagomycetes</taxon>
        <taxon>Zoopagales</taxon>
        <taxon>Piptocephalidaceae</taxon>
        <taxon>Syncephalis</taxon>
    </lineage>
</organism>
<dbReference type="Pfam" id="PF21289">
    <property type="entry name" value="EDC4_C"/>
    <property type="match status" value="1"/>
</dbReference>
<dbReference type="SMART" id="SM00320">
    <property type="entry name" value="WD40"/>
    <property type="match status" value="4"/>
</dbReference>
<evidence type="ECO:0000256" key="6">
    <source>
        <dbReference type="PROSITE-ProRule" id="PRU00221"/>
    </source>
</evidence>
<dbReference type="AlphaFoldDB" id="A0A4P9Z7G3"/>
<proteinExistence type="inferred from homology"/>
<dbReference type="InterPro" id="IPR015943">
    <property type="entry name" value="WD40/YVTN_repeat-like_dom_sf"/>
</dbReference>
<feature type="compositionally biased region" description="Low complexity" evidence="7">
    <location>
        <begin position="70"/>
        <end position="82"/>
    </location>
</feature>
<dbReference type="PANTHER" id="PTHR15598:SF5">
    <property type="entry name" value="ENHANCER OF MRNA-DECAPPING PROTEIN 4"/>
    <property type="match status" value="1"/>
</dbReference>
<evidence type="ECO:0000256" key="4">
    <source>
        <dbReference type="ARBA" id="ARBA00022574"/>
    </source>
</evidence>
<dbReference type="OrthoDB" id="21128at2759"/>
<dbReference type="InterPro" id="IPR049404">
    <property type="entry name" value="EDC4_C"/>
</dbReference>
<feature type="repeat" description="WD" evidence="6">
    <location>
        <begin position="554"/>
        <end position="587"/>
    </location>
</feature>
<dbReference type="Gene3D" id="2.130.10.10">
    <property type="entry name" value="YVTN repeat-like/Quinoprotein amine dehydrogenase"/>
    <property type="match status" value="2"/>
</dbReference>
<feature type="domain" description="Enhancer of mRNA-decapping protein 4 WD40 repeat region" evidence="8">
    <location>
        <begin position="396"/>
        <end position="694"/>
    </location>
</feature>
<feature type="region of interest" description="Disordered" evidence="7">
    <location>
        <begin position="109"/>
        <end position="136"/>
    </location>
</feature>
<feature type="region of interest" description="Disordered" evidence="7">
    <location>
        <begin position="175"/>
        <end position="221"/>
    </location>
</feature>
<feature type="compositionally biased region" description="Polar residues" evidence="7">
    <location>
        <begin position="182"/>
        <end position="197"/>
    </location>
</feature>
<feature type="compositionally biased region" description="Low complexity" evidence="7">
    <location>
        <begin position="236"/>
        <end position="257"/>
    </location>
</feature>
<gene>
    <name evidence="10" type="ORF">SYNPS1DRAFT_26702</name>
</gene>
<feature type="region of interest" description="Disordered" evidence="7">
    <location>
        <begin position="70"/>
        <end position="90"/>
    </location>
</feature>
<feature type="compositionally biased region" description="Low complexity" evidence="7">
    <location>
        <begin position="198"/>
        <end position="211"/>
    </location>
</feature>
<dbReference type="InterPro" id="IPR032401">
    <property type="entry name" value="EDC4_WD40"/>
</dbReference>
<feature type="region of interest" description="Disordered" evidence="7">
    <location>
        <begin position="235"/>
        <end position="324"/>
    </location>
</feature>
<evidence type="ECO:0000313" key="10">
    <source>
        <dbReference type="EMBL" id="RKP27650.1"/>
    </source>
</evidence>
<dbReference type="PROSITE" id="PS50294">
    <property type="entry name" value="WD_REPEATS_REGION"/>
    <property type="match status" value="1"/>
</dbReference>
<dbReference type="InterPro" id="IPR001680">
    <property type="entry name" value="WD40_rpt"/>
</dbReference>
<dbReference type="Pfam" id="PF16529">
    <property type="entry name" value="Ge1_WD40"/>
    <property type="match status" value="1"/>
</dbReference>